<dbReference type="InterPro" id="IPR036779">
    <property type="entry name" value="LysM_dom_sf"/>
</dbReference>
<keyword evidence="2" id="KW-0472">Membrane</keyword>
<comment type="caution">
    <text evidence="4">The sequence shown here is derived from an EMBL/GenBank/DDBJ whole genome shotgun (WGS) entry which is preliminary data.</text>
</comment>
<keyword evidence="2" id="KW-0812">Transmembrane</keyword>
<dbReference type="AlphaFoldDB" id="A0A2M8PEZ3"/>
<feature type="region of interest" description="Disordered" evidence="1">
    <location>
        <begin position="39"/>
        <end position="62"/>
    </location>
</feature>
<keyword evidence="2" id="KW-1133">Transmembrane helix</keyword>
<gene>
    <name evidence="4" type="ORF">CUN49_07145</name>
</gene>
<evidence type="ECO:0000313" key="4">
    <source>
        <dbReference type="EMBL" id="PJF36119.1"/>
    </source>
</evidence>
<name>A0A2M8PEZ3_9CHLR</name>
<feature type="compositionally biased region" description="Low complexity" evidence="1">
    <location>
        <begin position="369"/>
        <end position="381"/>
    </location>
</feature>
<dbReference type="Gene3D" id="3.10.350.10">
    <property type="entry name" value="LysM domain"/>
    <property type="match status" value="1"/>
</dbReference>
<dbReference type="PROSITE" id="PS51782">
    <property type="entry name" value="LYSM"/>
    <property type="match status" value="1"/>
</dbReference>
<evidence type="ECO:0000256" key="2">
    <source>
        <dbReference type="SAM" id="Phobius"/>
    </source>
</evidence>
<feature type="domain" description="LysM" evidence="3">
    <location>
        <begin position="215"/>
        <end position="263"/>
    </location>
</feature>
<evidence type="ECO:0000313" key="5">
    <source>
        <dbReference type="Proteomes" id="UP000229681"/>
    </source>
</evidence>
<evidence type="ECO:0000259" key="3">
    <source>
        <dbReference type="PROSITE" id="PS51782"/>
    </source>
</evidence>
<dbReference type="InterPro" id="IPR018392">
    <property type="entry name" value="LysM"/>
</dbReference>
<protein>
    <recommendedName>
        <fullName evidence="3">LysM domain-containing protein</fullName>
    </recommendedName>
</protein>
<dbReference type="EMBL" id="PGTM01000079">
    <property type="protein sequence ID" value="PJF36119.1"/>
    <property type="molecule type" value="Genomic_DNA"/>
</dbReference>
<dbReference type="PRINTS" id="PR01217">
    <property type="entry name" value="PRICHEXTENSN"/>
</dbReference>
<dbReference type="Proteomes" id="UP000229681">
    <property type="component" value="Unassembled WGS sequence"/>
</dbReference>
<organism evidence="4 5">
    <name type="scientific">Candidatus Thermofonsia Clade 1 bacterium</name>
    <dbReference type="NCBI Taxonomy" id="2364210"/>
    <lineage>
        <taxon>Bacteria</taxon>
        <taxon>Bacillati</taxon>
        <taxon>Chloroflexota</taxon>
        <taxon>Candidatus Thermofontia</taxon>
        <taxon>Candidatus Thermofonsia Clade 1</taxon>
    </lineage>
</organism>
<dbReference type="Pfam" id="PF01476">
    <property type="entry name" value="LysM"/>
    <property type="match status" value="1"/>
</dbReference>
<sequence length="489" mass="52477">MRRTHAPLQVCPICAAKQPLEALRCSVCGAALRGTPVAVTPTQTRPMPRHQPVRATTPRPANAEEGEADLYEGALQLSPLPFALLGALIALLLLGFGLFAWLQQQETQRIAALLSATPTEVPPTLTPSLTPTITPTPLPGTDVSSLITPLPIPILPTEPPLAPLASPTFALGLPEATRLAPPPTNTRPLVVPTLNIPTVTPMPPTRTPTPTLGPCIQKAAPGDTLYAMALRCGHRDAAIIEVILRRNNLSSPAQLQVGQEIEIPRPTVPGQPNADPEAADPLAAARIEPTLPPGIMWYTVKRGETALSIVLERGITMSILSNLNPEVLFEGCDFGQVGGGASCRVMVYEGQRLRVPAPTPTPTIPPTPSGSETPTPSATPTVNAPFSLSPSNNMLFDAFELPTLRWTATGQLGVGEVFLVTVVNRTANITYNLTTREQFFTLPAEWQPTDGRRHTFAWQVTIAELRDGNTVIPSARQTEVRTFMWQSRR</sequence>
<feature type="compositionally biased region" description="Pro residues" evidence="1">
    <location>
        <begin position="357"/>
        <end position="368"/>
    </location>
</feature>
<dbReference type="CDD" id="cd00118">
    <property type="entry name" value="LysM"/>
    <property type="match status" value="2"/>
</dbReference>
<feature type="transmembrane region" description="Helical" evidence="2">
    <location>
        <begin position="82"/>
        <end position="102"/>
    </location>
</feature>
<accession>A0A2M8PEZ3</accession>
<proteinExistence type="predicted"/>
<feature type="region of interest" description="Disordered" evidence="1">
    <location>
        <begin position="356"/>
        <end position="384"/>
    </location>
</feature>
<dbReference type="SMART" id="SM00257">
    <property type="entry name" value="LysM"/>
    <property type="match status" value="2"/>
</dbReference>
<reference evidence="4 5" key="1">
    <citation type="submission" date="2017-11" db="EMBL/GenBank/DDBJ databases">
        <title>Evolution of Phototrophy in the Chloroflexi Phylum Driven by Horizontal Gene Transfer.</title>
        <authorList>
            <person name="Ward L.M."/>
            <person name="Hemp J."/>
            <person name="Shih P.M."/>
            <person name="Mcglynn S.E."/>
            <person name="Fischer W."/>
        </authorList>
    </citation>
    <scope>NUCLEOTIDE SEQUENCE [LARGE SCALE GENOMIC DNA]</scope>
    <source>
        <strain evidence="4">JP3_13</strain>
    </source>
</reference>
<evidence type="ECO:0000256" key="1">
    <source>
        <dbReference type="SAM" id="MobiDB-lite"/>
    </source>
</evidence>
<feature type="region of interest" description="Disordered" evidence="1">
    <location>
        <begin position="179"/>
        <end position="211"/>
    </location>
</feature>